<dbReference type="Pfam" id="PF01724">
    <property type="entry name" value="DUF29"/>
    <property type="match status" value="1"/>
</dbReference>
<accession>A0A2S6MYC9</accession>
<proteinExistence type="predicted"/>
<comment type="caution">
    <text evidence="1">The sequence shown here is derived from an EMBL/GenBank/DDBJ whole genome shotgun (WGS) entry which is preliminary data.</text>
</comment>
<dbReference type="PANTHER" id="PTHR34235:SF4">
    <property type="entry name" value="SLR0291 PROTEIN"/>
    <property type="match status" value="1"/>
</dbReference>
<keyword evidence="2" id="KW-1185">Reference proteome</keyword>
<dbReference type="EMBL" id="NHRY01000260">
    <property type="protein sequence ID" value="PPQ27375.1"/>
    <property type="molecule type" value="Genomic_DNA"/>
</dbReference>
<reference evidence="1 2" key="1">
    <citation type="journal article" date="2018" name="Arch. Microbiol.">
        <title>New insights into the metabolic potential of the phototrophic purple bacterium Rhodopila globiformis DSM 161(T) from its draft genome sequence and evidence for a vanadium-dependent nitrogenase.</title>
        <authorList>
            <person name="Imhoff J.F."/>
            <person name="Rahn T."/>
            <person name="Kunzel S."/>
            <person name="Neulinger S.C."/>
        </authorList>
    </citation>
    <scope>NUCLEOTIDE SEQUENCE [LARGE SCALE GENOMIC DNA]</scope>
    <source>
        <strain evidence="1 2">DSM 161</strain>
    </source>
</reference>
<name>A0A2S6MYC9_RHOGL</name>
<gene>
    <name evidence="1" type="ORF">CCS01_27910</name>
</gene>
<dbReference type="PANTHER" id="PTHR34235">
    <property type="entry name" value="SLR1203 PROTEIN-RELATED"/>
    <property type="match status" value="1"/>
</dbReference>
<dbReference type="InterPro" id="IPR002636">
    <property type="entry name" value="DUF29"/>
</dbReference>
<evidence type="ECO:0008006" key="3">
    <source>
        <dbReference type="Google" id="ProtNLM"/>
    </source>
</evidence>
<evidence type="ECO:0000313" key="2">
    <source>
        <dbReference type="Proteomes" id="UP000239724"/>
    </source>
</evidence>
<protein>
    <recommendedName>
        <fullName evidence="3">DUF29 domain-containing protein</fullName>
    </recommendedName>
</protein>
<evidence type="ECO:0000313" key="1">
    <source>
        <dbReference type="EMBL" id="PPQ27375.1"/>
    </source>
</evidence>
<dbReference type="AlphaFoldDB" id="A0A2S6MYC9"/>
<dbReference type="Proteomes" id="UP000239724">
    <property type="component" value="Unassembled WGS sequence"/>
</dbReference>
<organism evidence="1 2">
    <name type="scientific">Rhodopila globiformis</name>
    <name type="common">Rhodopseudomonas globiformis</name>
    <dbReference type="NCBI Taxonomy" id="1071"/>
    <lineage>
        <taxon>Bacteria</taxon>
        <taxon>Pseudomonadati</taxon>
        <taxon>Pseudomonadota</taxon>
        <taxon>Alphaproteobacteria</taxon>
        <taxon>Acetobacterales</taxon>
        <taxon>Acetobacteraceae</taxon>
        <taxon>Rhodopila</taxon>
    </lineage>
</organism>
<dbReference type="Gene3D" id="1.20.1220.20">
    <property type="entry name" value="Uncharcterised protein PF01724"/>
    <property type="match status" value="1"/>
</dbReference>
<sequence length="189" mass="21653">MRHGPPAFSTAQKPWPTEFLCYKNLWRYPMSTNETDTALYRRDFHAWAQQQGALLRRRADGALVNDSALDWSHIADEIESLGRSEESTLSSMIGTIIEHLMKLQASPATDPRRGWMETIFRTRKAVARHLRKNPGLKSMLATMVTEETPDARQTVLYALDLYGKQPRLDVNSLTYSAEQVLGEWYPPDQ</sequence>